<evidence type="ECO:0000256" key="1">
    <source>
        <dbReference type="SAM" id="MobiDB-lite"/>
    </source>
</evidence>
<feature type="region of interest" description="Disordered" evidence="1">
    <location>
        <begin position="33"/>
        <end position="55"/>
    </location>
</feature>
<dbReference type="SUPFAM" id="SSF55486">
    <property type="entry name" value="Metalloproteases ('zincins'), catalytic domain"/>
    <property type="match status" value="1"/>
</dbReference>
<evidence type="ECO:0000313" key="2">
    <source>
        <dbReference type="EMBL" id="PRQ05989.1"/>
    </source>
</evidence>
<accession>A0A2S9YLL9</accession>
<sequence length="438" mass="47128">MPAAQILVLATLIAGDPEFALHLRAPAIEVAPAVSPSSPHAPAPDQLPIPYDDAVPIPPVEHAATDLQRPDPAQPRRKLGTNTTIFVNFDGVTIGACSPPNSHENCSSLEAGNTFAPYSGSLAHRVAILDAMRSQVNELGVRVTGQRPPDSESYVMVVYGGESVDEEALGRAPAGDCWDDRPNEIAHVYLDGERSSWVNGGASTALHESAHTWGFDHLGLEHTLMAPSGGNTITKFFDGCAQIVTDTALTPVEETGSCPQISLEQCGLPDFQNDLAMMRLLFGEPYIDDIAPVLELVRPFDGAYFVAPADFGVELRVIDDQHPQRYELAIGIRDLVDDPVFSPVYDPSFDVTALPVGEWVFELRLRDAAGNETSLEFLVVVGDEPLRLDDGCHCTATRPGERGERGSLVALGLLALLGLLKTPRRRRAPRPRQSPAAG</sequence>
<dbReference type="Proteomes" id="UP000238823">
    <property type="component" value="Unassembled WGS sequence"/>
</dbReference>
<dbReference type="AlphaFoldDB" id="A0A2S9YLL9"/>
<evidence type="ECO:0000313" key="3">
    <source>
        <dbReference type="Proteomes" id="UP000238823"/>
    </source>
</evidence>
<dbReference type="RefSeq" id="WP_146157963.1">
    <property type="nucleotide sequence ID" value="NZ_PVNL01000086.1"/>
</dbReference>
<dbReference type="EMBL" id="PVNL01000086">
    <property type="protein sequence ID" value="PRQ05989.1"/>
    <property type="molecule type" value="Genomic_DNA"/>
</dbReference>
<comment type="caution">
    <text evidence="2">The sequence shown here is derived from an EMBL/GenBank/DDBJ whole genome shotgun (WGS) entry which is preliminary data.</text>
</comment>
<reference evidence="2 3" key="1">
    <citation type="submission" date="2018-03" db="EMBL/GenBank/DDBJ databases">
        <title>Draft Genome Sequences of the Obligatory Marine Myxobacteria Enhygromyxa salina SWB007.</title>
        <authorList>
            <person name="Poehlein A."/>
            <person name="Moghaddam J.A."/>
            <person name="Harms H."/>
            <person name="Alanjari M."/>
            <person name="Koenig G.M."/>
            <person name="Daniel R."/>
            <person name="Schaeberle T.F."/>
        </authorList>
    </citation>
    <scope>NUCLEOTIDE SEQUENCE [LARGE SCALE GENOMIC DNA]</scope>
    <source>
        <strain evidence="2 3">SWB007</strain>
    </source>
</reference>
<gene>
    <name evidence="2" type="ORF">ENSA7_42510</name>
</gene>
<name>A0A2S9YLL9_9BACT</name>
<organism evidence="2 3">
    <name type="scientific">Enhygromyxa salina</name>
    <dbReference type="NCBI Taxonomy" id="215803"/>
    <lineage>
        <taxon>Bacteria</taxon>
        <taxon>Pseudomonadati</taxon>
        <taxon>Myxococcota</taxon>
        <taxon>Polyangia</taxon>
        <taxon>Nannocystales</taxon>
        <taxon>Nannocystaceae</taxon>
        <taxon>Enhygromyxa</taxon>
    </lineage>
</organism>
<dbReference type="OrthoDB" id="5494448at2"/>
<proteinExistence type="predicted"/>
<protein>
    <submittedName>
        <fullName evidence="2">Uncharacterized protein</fullName>
    </submittedName>
</protein>